<reference evidence="4" key="1">
    <citation type="submission" date="2017-12" db="EMBL/GenBank/DDBJ databases">
        <title>Genomic analysis of Paracoccus sp. CBA4604.</title>
        <authorList>
            <person name="Roh S.W."/>
            <person name="Kim J.Y."/>
            <person name="Kim J.S."/>
        </authorList>
    </citation>
    <scope>NUCLEOTIDE SEQUENCE [LARGE SCALE GENOMIC DNA]</scope>
    <source>
        <strain evidence="4">CBA4604</strain>
    </source>
</reference>
<sequence length="140" mass="14706">MTILRRFGATLAAGALMALPAFAETMTYTADLTADAEVPPADSAATGTAEVTVDTDANTVSWVVSYQDLTGDATAAHIHGPAAEDENAPPVIDMSDAIMEGSADITADQIAELQDGKYYVNVHTEQYPDGEIRGQLMAKE</sequence>
<organism evidence="3 4">
    <name type="scientific">Paracoccus jeotgali</name>
    <dbReference type="NCBI Taxonomy" id="2065379"/>
    <lineage>
        <taxon>Bacteria</taxon>
        <taxon>Pseudomonadati</taxon>
        <taxon>Pseudomonadota</taxon>
        <taxon>Alphaproteobacteria</taxon>
        <taxon>Rhodobacterales</taxon>
        <taxon>Paracoccaceae</taxon>
        <taxon>Paracoccus</taxon>
    </lineage>
</organism>
<accession>A0A2K9MK82</accession>
<proteinExistence type="predicted"/>
<keyword evidence="4" id="KW-1185">Reference proteome</keyword>
<feature type="domain" description="CHRD" evidence="2">
    <location>
        <begin position="24"/>
        <end position="140"/>
    </location>
</feature>
<protein>
    <submittedName>
        <fullName evidence="3">CHRD domain-containing protein</fullName>
    </submittedName>
</protein>
<dbReference type="InterPro" id="IPR010895">
    <property type="entry name" value="CHRD"/>
</dbReference>
<dbReference type="SMART" id="SM00754">
    <property type="entry name" value="CHRD"/>
    <property type="match status" value="1"/>
</dbReference>
<dbReference type="Pfam" id="PF07452">
    <property type="entry name" value="CHRD"/>
    <property type="match status" value="1"/>
</dbReference>
<dbReference type="AlphaFoldDB" id="A0A2K9MK82"/>
<dbReference type="PROSITE" id="PS50933">
    <property type="entry name" value="CHRD"/>
    <property type="match status" value="1"/>
</dbReference>
<dbReference type="EMBL" id="CP025583">
    <property type="protein sequence ID" value="AUM75446.1"/>
    <property type="molecule type" value="Genomic_DNA"/>
</dbReference>
<evidence type="ECO:0000313" key="3">
    <source>
        <dbReference type="EMBL" id="AUM75446.1"/>
    </source>
</evidence>
<keyword evidence="1" id="KW-0732">Signal</keyword>
<evidence type="ECO:0000313" key="4">
    <source>
        <dbReference type="Proteomes" id="UP000234882"/>
    </source>
</evidence>
<dbReference type="Proteomes" id="UP000234882">
    <property type="component" value="Chromosome"/>
</dbReference>
<gene>
    <name evidence="3" type="ORF">CYR75_00800</name>
</gene>
<feature type="chain" id="PRO_5014888392" evidence="1">
    <location>
        <begin position="24"/>
        <end position="140"/>
    </location>
</feature>
<dbReference type="OrthoDB" id="571052at2"/>
<dbReference type="KEGG" id="paru:CYR75_00800"/>
<evidence type="ECO:0000259" key="2">
    <source>
        <dbReference type="PROSITE" id="PS50933"/>
    </source>
</evidence>
<name>A0A2K9MK82_9RHOB</name>
<feature type="signal peptide" evidence="1">
    <location>
        <begin position="1"/>
        <end position="23"/>
    </location>
</feature>
<evidence type="ECO:0000256" key="1">
    <source>
        <dbReference type="SAM" id="SignalP"/>
    </source>
</evidence>